<keyword evidence="5 7" id="KW-0378">Hydrolase</keyword>
<organism evidence="8 9">
    <name type="scientific">Bemisia tabaci</name>
    <name type="common">Sweetpotato whitefly</name>
    <name type="synonym">Aleurodes tabaci</name>
    <dbReference type="NCBI Taxonomy" id="7038"/>
    <lineage>
        <taxon>Eukaryota</taxon>
        <taxon>Metazoa</taxon>
        <taxon>Ecdysozoa</taxon>
        <taxon>Arthropoda</taxon>
        <taxon>Hexapoda</taxon>
        <taxon>Insecta</taxon>
        <taxon>Pterygota</taxon>
        <taxon>Neoptera</taxon>
        <taxon>Paraneoptera</taxon>
        <taxon>Hemiptera</taxon>
        <taxon>Sternorrhyncha</taxon>
        <taxon>Aleyrodoidea</taxon>
        <taxon>Aleyrodidae</taxon>
        <taxon>Aleyrodinae</taxon>
        <taxon>Bemisia</taxon>
    </lineage>
</organism>
<dbReference type="Pfam" id="PF00450">
    <property type="entry name" value="Peptidase_S10"/>
    <property type="match status" value="1"/>
</dbReference>
<dbReference type="PRINTS" id="PR00724">
    <property type="entry name" value="CRBOXYPTASEC"/>
</dbReference>
<evidence type="ECO:0000313" key="8">
    <source>
        <dbReference type="EMBL" id="CAH0383180.1"/>
    </source>
</evidence>
<dbReference type="InterPro" id="IPR029058">
    <property type="entry name" value="AB_hydrolase_fold"/>
</dbReference>
<dbReference type="EC" id="3.4.16.-" evidence="7"/>
<name>A0A9P0A2Y0_BEMTA</name>
<evidence type="ECO:0000256" key="1">
    <source>
        <dbReference type="ARBA" id="ARBA00009431"/>
    </source>
</evidence>
<dbReference type="SUPFAM" id="SSF53474">
    <property type="entry name" value="alpha/beta-Hydrolases"/>
    <property type="match status" value="1"/>
</dbReference>
<sequence length="492" mass="55939">MARFNFVFLITLSLTTSISAFIDHYGYKKIKSSIPSGLTADDALFLTPYIKKGQIAEAQKLAQAPPLMKNVESFAGYLTVNETYSSNLFFWLFKSQLGDWLKQPTILWLQGGPGVSSLFGLFSEIGPFSVTDSLRLKRREYSWNRKCNLLFFDQPVGTGYSFTKTYYGFAKNETDVARDLYTALVQLFTLFPSLQRNKFFIAGESYAGKYIPAIGHKIYHENKVPGAALKINLGGLMIGNGLTDPENMLYYSDFLYKIGLVDDKTRAKLKEYENYARKDIKDEEYRDALDWLNFEFNHILGTTGFMYPYDFTNDKIGIDDRVIKFVQKKKVRKAIHVGSYEFNDFYMPYNYLMNDMMQSVRPWVEELLTAEEFPIMFYSGQLDIIVAYPLSVAFYDKLEWPRTSEYREAKRCQFRVGVDVAGYFKTAGTFTEVMCVCCKHPPEKKTLAVEVVLTSCIDIPCAFQTQGLKVPGVAVAPGADEATAPPPGTFGL</sequence>
<keyword evidence="6" id="KW-0325">Glycoprotein</keyword>
<keyword evidence="3 7" id="KW-0645">Protease</keyword>
<dbReference type="InterPro" id="IPR001563">
    <property type="entry name" value="Peptidase_S10"/>
</dbReference>
<protein>
    <recommendedName>
        <fullName evidence="7">Carboxypeptidase</fullName>
        <ecNumber evidence="7">3.4.16.-</ecNumber>
    </recommendedName>
</protein>
<dbReference type="AlphaFoldDB" id="A0A9P0A2Y0"/>
<dbReference type="EMBL" id="OU963871">
    <property type="protein sequence ID" value="CAH0383180.1"/>
    <property type="molecule type" value="Genomic_DNA"/>
</dbReference>
<evidence type="ECO:0000256" key="3">
    <source>
        <dbReference type="ARBA" id="ARBA00022670"/>
    </source>
</evidence>
<dbReference type="PANTHER" id="PTHR11802">
    <property type="entry name" value="SERINE PROTEASE FAMILY S10 SERINE CARBOXYPEPTIDASE"/>
    <property type="match status" value="1"/>
</dbReference>
<accession>A0A9P0A2Y0</accession>
<keyword evidence="4 7" id="KW-0732">Signal</keyword>
<keyword evidence="2 7" id="KW-0121">Carboxypeptidase</keyword>
<comment type="similarity">
    <text evidence="1 7">Belongs to the peptidase S10 family.</text>
</comment>
<feature type="signal peptide" evidence="7">
    <location>
        <begin position="1"/>
        <end position="20"/>
    </location>
</feature>
<gene>
    <name evidence="8" type="ORF">BEMITA_LOCUS2649</name>
</gene>
<evidence type="ECO:0000256" key="7">
    <source>
        <dbReference type="RuleBase" id="RU361156"/>
    </source>
</evidence>
<evidence type="ECO:0000256" key="2">
    <source>
        <dbReference type="ARBA" id="ARBA00022645"/>
    </source>
</evidence>
<proteinExistence type="inferred from homology"/>
<dbReference type="Gene3D" id="3.40.50.1820">
    <property type="entry name" value="alpha/beta hydrolase"/>
    <property type="match status" value="1"/>
</dbReference>
<dbReference type="InterPro" id="IPR018202">
    <property type="entry name" value="Ser_caboxypep_ser_AS"/>
</dbReference>
<evidence type="ECO:0000256" key="4">
    <source>
        <dbReference type="ARBA" id="ARBA00022729"/>
    </source>
</evidence>
<dbReference type="GO" id="GO:0004185">
    <property type="term" value="F:serine-type carboxypeptidase activity"/>
    <property type="evidence" value="ECO:0007669"/>
    <property type="project" value="UniProtKB-UniRule"/>
</dbReference>
<feature type="chain" id="PRO_5040538018" description="Carboxypeptidase" evidence="7">
    <location>
        <begin position="21"/>
        <end position="492"/>
    </location>
</feature>
<evidence type="ECO:0000256" key="6">
    <source>
        <dbReference type="ARBA" id="ARBA00023180"/>
    </source>
</evidence>
<evidence type="ECO:0000256" key="5">
    <source>
        <dbReference type="ARBA" id="ARBA00022801"/>
    </source>
</evidence>
<dbReference type="PROSITE" id="PS00131">
    <property type="entry name" value="CARBOXYPEPT_SER_SER"/>
    <property type="match status" value="1"/>
</dbReference>
<keyword evidence="9" id="KW-1185">Reference proteome</keyword>
<dbReference type="GO" id="GO:0006508">
    <property type="term" value="P:proteolysis"/>
    <property type="evidence" value="ECO:0007669"/>
    <property type="project" value="UniProtKB-KW"/>
</dbReference>
<reference evidence="8" key="1">
    <citation type="submission" date="2021-12" db="EMBL/GenBank/DDBJ databases">
        <authorList>
            <person name="King R."/>
        </authorList>
    </citation>
    <scope>NUCLEOTIDE SEQUENCE</scope>
</reference>
<dbReference type="Proteomes" id="UP001152759">
    <property type="component" value="Chromosome 10"/>
</dbReference>
<dbReference type="PANTHER" id="PTHR11802:SF472">
    <property type="entry name" value="SERINE CARBOXYPEPTIDASE CPVL-RELATED"/>
    <property type="match status" value="1"/>
</dbReference>
<evidence type="ECO:0000313" key="9">
    <source>
        <dbReference type="Proteomes" id="UP001152759"/>
    </source>
</evidence>